<keyword evidence="1" id="KW-0175">Coiled coil</keyword>
<dbReference type="Pfam" id="PF04195">
    <property type="entry name" value="Transposase_28"/>
    <property type="match status" value="1"/>
</dbReference>
<gene>
    <name evidence="4" type="ORF">QYE76_070675</name>
</gene>
<evidence type="ECO:0000256" key="1">
    <source>
        <dbReference type="SAM" id="Coils"/>
    </source>
</evidence>
<name>A0AAD8SID4_LOLMU</name>
<evidence type="ECO:0000313" key="5">
    <source>
        <dbReference type="Proteomes" id="UP001231189"/>
    </source>
</evidence>
<sequence length="837" mass="92558">MATPISSAPPPFVPVHLDPIKDSGKDTEGTSANPEKTSGEERAEQKAEEIASKKSKARQRDSEAKGKWWPCTTTETELKNLEAEGFLLPGSWRTVPGSLAPAPQDGEMVVTKALVERGFSFPPSDFFSEILKAYELQPHNISPNSVLAISNHVTLRGPPPGRLRPASDRKLPLFKNSPASETPAWTQCPHLFESPQLTRAVRRICKLTEEGLSGKDLTMSWFTKRIQPLQHRDRLMFHYTGRDDPMRAMKDNLSADVIDKRIRLHIKIPRELHVHVCNKDIHTNGSGTALEALEEGELGTLLRAPQTGNTDPEAASEAEAPEAPRLSKRKKAAPSSPAAKRARETPSIAATRKLEAEKKRLKMIDTSNRAQPNIQQFFIPTGKSSGSQAPKITKKRVKPSPASIPVTPEVEVPPKASSATKSDPKDVINVDDLPEDPIVKSDKGDSGKGASSSAPPPEQPTATSTEVPTDLVERKLRLSGATGTPQTHPHFFPVLQKVPLSQGHKEISDMMEQVWGPANTEEQELNELEGGIKAFFAKHKNVRQNTRKLHEDLRTHVLEQRQEIELLQTRDADNQKAIARLDTRIKGFEGESSEEESKKKKELLEKHAQELSDLAEKLKKSQQRIQTLVAKNKEYEAEAEAIDRMIFPSLGFEWTKDATLKRTEEYEEAHSSIENLFEACRGVAKSLSLKRAGTTVIDTMTKLIKQVPELIKDWQESSARGVASLVLATCKAHFPTMNFADVSRGAPKDTNMRALLAETQGYDRLFVGRVNHSFWYNKHDLPAGFSDAEDEDEEDLPEDDFAEEGSGSSADHDKEGSGDDSGDGSAYIASDEEQSSE</sequence>
<dbReference type="InterPro" id="IPR007321">
    <property type="entry name" value="Transposase_28"/>
</dbReference>
<feature type="domain" description="Transposase (putative) gypsy type" evidence="3">
    <location>
        <begin position="109"/>
        <end position="155"/>
    </location>
</feature>
<evidence type="ECO:0000256" key="2">
    <source>
        <dbReference type="SAM" id="MobiDB-lite"/>
    </source>
</evidence>
<dbReference type="PANTHER" id="PTHR33026">
    <property type="entry name" value="OS06G0360600 PROTEIN"/>
    <property type="match status" value="1"/>
</dbReference>
<accession>A0AAD8SID4</accession>
<feature type="compositionally biased region" description="Basic and acidic residues" evidence="2">
    <location>
        <begin position="37"/>
        <end position="66"/>
    </location>
</feature>
<dbReference type="EMBL" id="JAUUTY010000004">
    <property type="protein sequence ID" value="KAK1652870.1"/>
    <property type="molecule type" value="Genomic_DNA"/>
</dbReference>
<feature type="region of interest" description="Disordered" evidence="2">
    <location>
        <begin position="785"/>
        <end position="837"/>
    </location>
</feature>
<dbReference type="PANTHER" id="PTHR33026:SF7">
    <property type="entry name" value="OS03G0100275 PROTEIN"/>
    <property type="match status" value="1"/>
</dbReference>
<feature type="compositionally biased region" description="Basic and acidic residues" evidence="2">
    <location>
        <begin position="437"/>
        <end position="446"/>
    </location>
</feature>
<dbReference type="AlphaFoldDB" id="A0AAD8SID4"/>
<feature type="compositionally biased region" description="Acidic residues" evidence="2">
    <location>
        <begin position="787"/>
        <end position="803"/>
    </location>
</feature>
<feature type="compositionally biased region" description="Polar residues" evidence="2">
    <location>
        <begin position="365"/>
        <end position="390"/>
    </location>
</feature>
<feature type="region of interest" description="Disordered" evidence="2">
    <location>
        <begin position="1"/>
        <end position="66"/>
    </location>
</feature>
<feature type="region of interest" description="Disordered" evidence="2">
    <location>
        <begin position="303"/>
        <end position="469"/>
    </location>
</feature>
<protein>
    <recommendedName>
        <fullName evidence="3">Transposase (putative) gypsy type domain-containing protein</fullName>
    </recommendedName>
</protein>
<feature type="coiled-coil region" evidence="1">
    <location>
        <begin position="594"/>
        <end position="645"/>
    </location>
</feature>
<organism evidence="4 5">
    <name type="scientific">Lolium multiflorum</name>
    <name type="common">Italian ryegrass</name>
    <name type="synonym">Lolium perenne subsp. multiflorum</name>
    <dbReference type="NCBI Taxonomy" id="4521"/>
    <lineage>
        <taxon>Eukaryota</taxon>
        <taxon>Viridiplantae</taxon>
        <taxon>Streptophyta</taxon>
        <taxon>Embryophyta</taxon>
        <taxon>Tracheophyta</taxon>
        <taxon>Spermatophyta</taxon>
        <taxon>Magnoliopsida</taxon>
        <taxon>Liliopsida</taxon>
        <taxon>Poales</taxon>
        <taxon>Poaceae</taxon>
        <taxon>BOP clade</taxon>
        <taxon>Pooideae</taxon>
        <taxon>Poodae</taxon>
        <taxon>Poeae</taxon>
        <taxon>Poeae Chloroplast Group 2 (Poeae type)</taxon>
        <taxon>Loliodinae</taxon>
        <taxon>Loliinae</taxon>
        <taxon>Lolium</taxon>
    </lineage>
</organism>
<keyword evidence="5" id="KW-1185">Reference proteome</keyword>
<feature type="compositionally biased region" description="Basic and acidic residues" evidence="2">
    <location>
        <begin position="18"/>
        <end position="28"/>
    </location>
</feature>
<evidence type="ECO:0000259" key="3">
    <source>
        <dbReference type="Pfam" id="PF04195"/>
    </source>
</evidence>
<proteinExistence type="predicted"/>
<reference evidence="4" key="1">
    <citation type="submission" date="2023-07" db="EMBL/GenBank/DDBJ databases">
        <title>A chromosome-level genome assembly of Lolium multiflorum.</title>
        <authorList>
            <person name="Chen Y."/>
            <person name="Copetti D."/>
            <person name="Kolliker R."/>
            <person name="Studer B."/>
        </authorList>
    </citation>
    <scope>NUCLEOTIDE SEQUENCE</scope>
    <source>
        <strain evidence="4">02402/16</strain>
        <tissue evidence="4">Leaf</tissue>
    </source>
</reference>
<evidence type="ECO:0000313" key="4">
    <source>
        <dbReference type="EMBL" id="KAK1652870.1"/>
    </source>
</evidence>
<comment type="caution">
    <text evidence="4">The sequence shown here is derived from an EMBL/GenBank/DDBJ whole genome shotgun (WGS) entry which is preliminary data.</text>
</comment>
<dbReference type="Proteomes" id="UP001231189">
    <property type="component" value="Unassembled WGS sequence"/>
</dbReference>